<dbReference type="Proteomes" id="UP000092544">
    <property type="component" value="Unassembled WGS sequence"/>
</dbReference>
<protein>
    <submittedName>
        <fullName evidence="1">Uncharacterized protein</fullName>
    </submittedName>
</protein>
<sequence length="50" mass="5680">MMSNTKRQYINVTATQYNGLTQHDSISMTEAMFLIGKCSINNASAQDWHK</sequence>
<name>A0A1A8T994_9GAMM</name>
<dbReference type="STRING" id="1792290.MSP8886_01215"/>
<dbReference type="AlphaFoldDB" id="A0A1A8T994"/>
<accession>A0A1A8T994</accession>
<keyword evidence="2" id="KW-1185">Reference proteome</keyword>
<evidence type="ECO:0000313" key="2">
    <source>
        <dbReference type="Proteomes" id="UP000092544"/>
    </source>
</evidence>
<reference evidence="1 2" key="1">
    <citation type="submission" date="2016-06" db="EMBL/GenBank/DDBJ databases">
        <authorList>
            <person name="Kjaerup R.B."/>
            <person name="Dalgaard T.S."/>
            <person name="Juul-Madsen H.R."/>
        </authorList>
    </citation>
    <scope>NUCLEOTIDE SEQUENCE [LARGE SCALE GENOMIC DNA]</scope>
    <source>
        <strain evidence="1 2">CECT 8886</strain>
    </source>
</reference>
<gene>
    <name evidence="1" type="ORF">MSP8886_01215</name>
</gene>
<organism evidence="1 2">
    <name type="scientific">Marinomonas spartinae</name>
    <dbReference type="NCBI Taxonomy" id="1792290"/>
    <lineage>
        <taxon>Bacteria</taxon>
        <taxon>Pseudomonadati</taxon>
        <taxon>Pseudomonadota</taxon>
        <taxon>Gammaproteobacteria</taxon>
        <taxon>Oceanospirillales</taxon>
        <taxon>Oceanospirillaceae</taxon>
        <taxon>Marinomonas</taxon>
    </lineage>
</organism>
<proteinExistence type="predicted"/>
<evidence type="ECO:0000313" key="1">
    <source>
        <dbReference type="EMBL" id="SBS28537.1"/>
    </source>
</evidence>
<dbReference type="EMBL" id="FLOB01000002">
    <property type="protein sequence ID" value="SBS28537.1"/>
    <property type="molecule type" value="Genomic_DNA"/>
</dbReference>